<dbReference type="EMBL" id="ANNX02000016">
    <property type="protein sequence ID" value="KYC43104.1"/>
    <property type="molecule type" value="Genomic_DNA"/>
</dbReference>
<name>A0A139XEI0_9CYAN</name>
<dbReference type="SMART" id="SM00912">
    <property type="entry name" value="Haemagg_act"/>
    <property type="match status" value="1"/>
</dbReference>
<feature type="domain" description="Filamentous haemagglutinin FhaB/tRNA nuclease CdiA-like TPS" evidence="2">
    <location>
        <begin position="35"/>
        <end position="149"/>
    </location>
</feature>
<protein>
    <recommendedName>
        <fullName evidence="2">Filamentous haemagglutinin FhaB/tRNA nuclease CdiA-like TPS domain-containing protein</fullName>
    </recommendedName>
</protein>
<dbReference type="Proteomes" id="UP000076925">
    <property type="component" value="Unassembled WGS sequence"/>
</dbReference>
<dbReference type="InterPro" id="IPR011050">
    <property type="entry name" value="Pectin_lyase_fold/virulence"/>
</dbReference>
<accession>A0A139XEI0</accession>
<keyword evidence="1" id="KW-0732">Signal</keyword>
<dbReference type="Pfam" id="PF05860">
    <property type="entry name" value="TPS"/>
    <property type="match status" value="1"/>
</dbReference>
<dbReference type="NCBIfam" id="TIGR01901">
    <property type="entry name" value="adhes_NPXG"/>
    <property type="match status" value="1"/>
</dbReference>
<proteinExistence type="predicted"/>
<evidence type="ECO:0000313" key="3">
    <source>
        <dbReference type="EMBL" id="KYC43104.1"/>
    </source>
</evidence>
<sequence>MKRYILHFWIVSGFSICCSLGAGSTDAQETQIIPDGTLPKNSIVVPQGNIHTVTVGTEAGKNLFHSFRQFNIKAGDKVDFISPNTNIENILVRVTGGNRSEIMGSLATTGGSNPNLFLINPSGIVFRPKASLNVGGSFVATTANAIAFGNQGFFSASLPNNPALLTVQPSAILFNQIAAQSSIINQSTAGLKVPQGESLLLLGGNVNLNRGILEAEGGNVELAGVASNGTVGLVENKNLHFIVPDNLERADVSLTDDAKVLAQNGGSIAIAARNLNLQRSSITASVNSVSTQPGNISLDATGKMAIARSFIWNEVGDPTSFFKPSSQAVGNTGGIYLKTGSLSLSDSTNLSTNTYGQGSTAGVFVQARESVSIADNSSITSDVDRLAVGSTGGIDIKAESLSLNNRAKLSANIYGQGDTVGVFVRVSNFESIAKSFIQAKAGIAASNKAGDINIQTGNISLTNGSSLETDTVGQTMAGNVIIEARNTASFDNSFIFSDTFGAGDGGTINIKAKTLFLTNGAEILSRTLAKGKGGNIQIHASESVIISGVNPVAGNLISGLIASSEGEAGGQGGDISVTAPILQVSKGAVLSARTTGAGFGGNIKVNTNTLDLTGGGQFVTSSFSSGNAGNITVNATDTVTISGSDPTLITRLEKFGLKLIDNDGSNSGFFSRIQGNQVANAGNIEVTASKLRLSNQGTITTETKFGEGGNITLKTQSILLSNNSSITATAGTDNTGGNGGNINIDTKFLVSLGNSDITANAFTGRGGNIRLYTQGLFLDRDTDITASSKFGIDGFVEINQPDTDPSSGLVALSTNLVDASQQITTSCNSAGNPTNSSFVVTERGGMASSPFQPLIADALQVDWITPQSEPQTNSFSSVVSRRLDALRIAKFTLPETIVEATGWVKSSNGEVSLVAHTPKTTPRSSWHSVQCAI</sequence>
<evidence type="ECO:0000256" key="1">
    <source>
        <dbReference type="SAM" id="SignalP"/>
    </source>
</evidence>
<organism evidence="3 4">
    <name type="scientific">Scytonema hofmannii PCC 7110</name>
    <dbReference type="NCBI Taxonomy" id="128403"/>
    <lineage>
        <taxon>Bacteria</taxon>
        <taxon>Bacillati</taxon>
        <taxon>Cyanobacteriota</taxon>
        <taxon>Cyanophyceae</taxon>
        <taxon>Nostocales</taxon>
        <taxon>Scytonemataceae</taxon>
        <taxon>Scytonema</taxon>
    </lineage>
</organism>
<dbReference type="InterPro" id="IPR008638">
    <property type="entry name" value="FhaB/CdiA-like_TPS"/>
</dbReference>
<comment type="caution">
    <text evidence="3">The sequence shown here is derived from an EMBL/GenBank/DDBJ whole genome shotgun (WGS) entry which is preliminary data.</text>
</comment>
<dbReference type="InterPro" id="IPR012334">
    <property type="entry name" value="Pectin_lyas_fold"/>
</dbReference>
<dbReference type="RefSeq" id="WP_066612871.1">
    <property type="nucleotide sequence ID" value="NZ_KQ976354.1"/>
</dbReference>
<dbReference type="AlphaFoldDB" id="A0A139XEI0"/>
<dbReference type="OrthoDB" id="501088at2"/>
<gene>
    <name evidence="3" type="ORF">WA1_13460</name>
</gene>
<feature type="chain" id="PRO_5007300663" description="Filamentous haemagglutinin FhaB/tRNA nuclease CdiA-like TPS domain-containing protein" evidence="1">
    <location>
        <begin position="28"/>
        <end position="933"/>
    </location>
</feature>
<dbReference type="STRING" id="128403.WA1_13460"/>
<reference evidence="3 4" key="1">
    <citation type="journal article" date="2013" name="Genome Biol. Evol.">
        <title>Genomes of Stigonematalean cyanobacteria (subsection V) and the evolution of oxygenic photosynthesis from prokaryotes to plastids.</title>
        <authorList>
            <person name="Dagan T."/>
            <person name="Roettger M."/>
            <person name="Stucken K."/>
            <person name="Landan G."/>
            <person name="Koch R."/>
            <person name="Major P."/>
            <person name="Gould S.B."/>
            <person name="Goremykin V.V."/>
            <person name="Rippka R."/>
            <person name="Tandeau de Marsac N."/>
            <person name="Gugger M."/>
            <person name="Lockhart P.J."/>
            <person name="Allen J.F."/>
            <person name="Brune I."/>
            <person name="Maus I."/>
            <person name="Puhler A."/>
            <person name="Martin W.F."/>
        </authorList>
    </citation>
    <scope>NUCLEOTIDE SEQUENCE [LARGE SCALE GENOMIC DNA]</scope>
    <source>
        <strain evidence="3 4">PCC 7110</strain>
    </source>
</reference>
<dbReference type="Gene3D" id="2.160.20.10">
    <property type="entry name" value="Single-stranded right-handed beta-helix, Pectin lyase-like"/>
    <property type="match status" value="3"/>
</dbReference>
<evidence type="ECO:0000313" key="4">
    <source>
        <dbReference type="Proteomes" id="UP000076925"/>
    </source>
</evidence>
<keyword evidence="4" id="KW-1185">Reference proteome</keyword>
<evidence type="ECO:0000259" key="2">
    <source>
        <dbReference type="SMART" id="SM00912"/>
    </source>
</evidence>
<feature type="signal peptide" evidence="1">
    <location>
        <begin position="1"/>
        <end position="27"/>
    </location>
</feature>
<dbReference type="SUPFAM" id="SSF51126">
    <property type="entry name" value="Pectin lyase-like"/>
    <property type="match status" value="4"/>
</dbReference>